<dbReference type="EMBL" id="CP061538">
    <property type="protein sequence ID" value="QNV40174.1"/>
    <property type="molecule type" value="Genomic_DNA"/>
</dbReference>
<feature type="region of interest" description="Disordered" evidence="1">
    <location>
        <begin position="180"/>
        <end position="222"/>
    </location>
</feature>
<evidence type="ECO:0000313" key="3">
    <source>
        <dbReference type="Proteomes" id="UP000516421"/>
    </source>
</evidence>
<dbReference type="RefSeq" id="WP_068172186.1">
    <property type="nucleotide sequence ID" value="NZ_CP061538.1"/>
</dbReference>
<accession>A0A7H2BKH8</accession>
<sequence>MPHSPCPNSPRPHRPVKFTPDKFTHYIGGDDPAALHEAAYRSAHAILHRGRAADDPLVTERLVEFTDVFGIDTVAEMWSHSPAISLPGALWRIYALRDTVQKNAQQISVYYERGMNTDWAARVVSGVAAPPTELEIITTTDEILTGAYTGEFDIALERFAAFCRVVAAGEESTAYLIEPGTYSSEPQRELNNDADSRRSTPSAEVQAEASTRASSLREHSRKLKGTAVELETAAAKWRAGTLDS</sequence>
<gene>
    <name evidence="2" type="ORF">IDM48_01620</name>
</gene>
<organism evidence="2 3">
    <name type="scientific">Rothia amarae</name>
    <dbReference type="NCBI Taxonomy" id="169480"/>
    <lineage>
        <taxon>Bacteria</taxon>
        <taxon>Bacillati</taxon>
        <taxon>Actinomycetota</taxon>
        <taxon>Actinomycetes</taxon>
        <taxon>Micrococcales</taxon>
        <taxon>Micrococcaceae</taxon>
        <taxon>Rothia</taxon>
    </lineage>
</organism>
<dbReference type="KEGG" id="rama:IDM48_01620"/>
<protein>
    <recommendedName>
        <fullName evidence="4">Histone acetyltransferase</fullName>
    </recommendedName>
</protein>
<dbReference type="Proteomes" id="UP000516421">
    <property type="component" value="Chromosome"/>
</dbReference>
<dbReference type="AlphaFoldDB" id="A0A7H2BKH8"/>
<proteinExistence type="predicted"/>
<evidence type="ECO:0000256" key="1">
    <source>
        <dbReference type="SAM" id="MobiDB-lite"/>
    </source>
</evidence>
<keyword evidence="3" id="KW-1185">Reference proteome</keyword>
<feature type="compositionally biased region" description="Basic and acidic residues" evidence="1">
    <location>
        <begin position="186"/>
        <end position="198"/>
    </location>
</feature>
<name>A0A7H2BKH8_9MICC</name>
<evidence type="ECO:0000313" key="2">
    <source>
        <dbReference type="EMBL" id="QNV40174.1"/>
    </source>
</evidence>
<feature type="compositionally biased region" description="Polar residues" evidence="1">
    <location>
        <begin position="199"/>
        <end position="214"/>
    </location>
</feature>
<reference evidence="2 3" key="1">
    <citation type="submission" date="2020-09" db="EMBL/GenBank/DDBJ databases">
        <title>Investigation of environmental microbe.</title>
        <authorList>
            <person name="Ou Y."/>
            <person name="Kang Q."/>
        </authorList>
    </citation>
    <scope>NUCLEOTIDE SEQUENCE [LARGE SCALE GENOMIC DNA]</scope>
    <source>
        <strain evidence="2 3">KJZ-9</strain>
    </source>
</reference>
<evidence type="ECO:0008006" key="4">
    <source>
        <dbReference type="Google" id="ProtNLM"/>
    </source>
</evidence>